<organism evidence="2 3">
    <name type="scientific">Balnearium lithotrophicum</name>
    <dbReference type="NCBI Taxonomy" id="223788"/>
    <lineage>
        <taxon>Bacteria</taxon>
        <taxon>Pseudomonadati</taxon>
        <taxon>Aquificota</taxon>
        <taxon>Aquificia</taxon>
        <taxon>Desulfurobacteriales</taxon>
        <taxon>Desulfurobacteriaceae</taxon>
        <taxon>Balnearium</taxon>
    </lineage>
</organism>
<feature type="transmembrane region" description="Helical" evidence="1">
    <location>
        <begin position="29"/>
        <end position="49"/>
    </location>
</feature>
<dbReference type="Proteomes" id="UP000317315">
    <property type="component" value="Unassembled WGS sequence"/>
</dbReference>
<keyword evidence="1" id="KW-0472">Membrane</keyword>
<reference evidence="2 3" key="1">
    <citation type="submission" date="2017-05" db="EMBL/GenBank/DDBJ databases">
        <authorList>
            <person name="Varghese N."/>
            <person name="Submissions S."/>
        </authorList>
    </citation>
    <scope>NUCLEOTIDE SEQUENCE [LARGE SCALE GENOMIC DNA]</scope>
    <source>
        <strain evidence="2 3">DSM 16304</strain>
    </source>
</reference>
<accession>A0A521CJJ6</accession>
<protein>
    <submittedName>
        <fullName evidence="2">Uncharacterized protein</fullName>
    </submittedName>
</protein>
<keyword evidence="1" id="KW-0812">Transmembrane</keyword>
<dbReference type="RefSeq" id="WP_142935597.1">
    <property type="nucleotide sequence ID" value="NZ_FXTM01000013.1"/>
</dbReference>
<gene>
    <name evidence="2" type="ORF">SAMN06269117_11336</name>
</gene>
<name>A0A521CJJ6_9BACT</name>
<dbReference type="AlphaFoldDB" id="A0A521CJJ6"/>
<keyword evidence="1" id="KW-1133">Transmembrane helix</keyword>
<evidence type="ECO:0000313" key="2">
    <source>
        <dbReference type="EMBL" id="SMO59582.1"/>
    </source>
</evidence>
<proteinExistence type="predicted"/>
<dbReference type="EMBL" id="FXTM01000013">
    <property type="protein sequence ID" value="SMO59582.1"/>
    <property type="molecule type" value="Genomic_DNA"/>
</dbReference>
<evidence type="ECO:0000256" key="1">
    <source>
        <dbReference type="SAM" id="Phobius"/>
    </source>
</evidence>
<sequence>MRGYFQRLKEYLRIFAAEIFSTLAEIPYLLSKIVALVTVFLLLPLLSLIDIENIEKTYLEGEEDET</sequence>
<keyword evidence="3" id="KW-1185">Reference proteome</keyword>
<evidence type="ECO:0000313" key="3">
    <source>
        <dbReference type="Proteomes" id="UP000317315"/>
    </source>
</evidence>